<evidence type="ECO:0000313" key="3">
    <source>
        <dbReference type="Proteomes" id="UP000237003"/>
    </source>
</evidence>
<protein>
    <submittedName>
        <fullName evidence="2">Uncharacterized protein</fullName>
    </submittedName>
</protein>
<gene>
    <name evidence="2" type="ORF">C3430_26870</name>
</gene>
<sequence length="171" mass="19985">MGTANMKKSLKRIFFFLSGIIFVFFFYVTCLHLAVYGFKYVALLSNLHIMVTRPECTYTFLTPDSLKNKFSYKLFMWLGNNNELDPAVKVEKIPDTLVAKYFTPDKSIDYTLNKVKCDFSKPTTSWRKSKRYMHFSYSYQYDMIGVRSATISLNDRDGKASDISGYLYWGF</sequence>
<keyword evidence="1" id="KW-0472">Membrane</keyword>
<keyword evidence="1" id="KW-1133">Transmembrane helix</keyword>
<evidence type="ECO:0000256" key="1">
    <source>
        <dbReference type="SAM" id="Phobius"/>
    </source>
</evidence>
<dbReference type="Proteomes" id="UP000237003">
    <property type="component" value="Unassembled WGS sequence"/>
</dbReference>
<organism evidence="2 3">
    <name type="scientific">Citrobacter amalonaticus</name>
    <dbReference type="NCBI Taxonomy" id="35703"/>
    <lineage>
        <taxon>Bacteria</taxon>
        <taxon>Pseudomonadati</taxon>
        <taxon>Pseudomonadota</taxon>
        <taxon>Gammaproteobacteria</taxon>
        <taxon>Enterobacterales</taxon>
        <taxon>Enterobacteriaceae</taxon>
        <taxon>Citrobacter</taxon>
    </lineage>
</organism>
<comment type="caution">
    <text evidence="2">The sequence shown here is derived from an EMBL/GenBank/DDBJ whole genome shotgun (WGS) entry which is preliminary data.</text>
</comment>
<evidence type="ECO:0000313" key="2">
    <source>
        <dbReference type="EMBL" id="POU59100.1"/>
    </source>
</evidence>
<keyword evidence="1" id="KW-0812">Transmembrane</keyword>
<proteinExistence type="predicted"/>
<dbReference type="AlphaFoldDB" id="A0A2S4RPY6"/>
<dbReference type="EMBL" id="PQLX01000020">
    <property type="protein sequence ID" value="POU59100.1"/>
    <property type="molecule type" value="Genomic_DNA"/>
</dbReference>
<accession>A0A2S4RPY6</accession>
<name>A0A2S4RPY6_CITAM</name>
<reference evidence="2 3" key="1">
    <citation type="submission" date="2018-01" db="EMBL/GenBank/DDBJ databases">
        <title>Complete genome sequences of 14 Citrobacter spp. isolated from plant in Canada.</title>
        <authorList>
            <person name="Bhandare S.G."/>
            <person name="Colavecchio A."/>
            <person name="Jeukens J."/>
            <person name="Emond-Rheault J.-G."/>
            <person name="Freschi L."/>
            <person name="Hamel J."/>
            <person name="Kukavica-Ibrulj I."/>
            <person name="Levesque R."/>
            <person name="Goodridge L."/>
        </authorList>
    </citation>
    <scope>NUCLEOTIDE SEQUENCE [LARGE SCALE GENOMIC DNA]</scope>
    <source>
        <strain evidence="2 3">S1285</strain>
    </source>
</reference>
<feature type="transmembrane region" description="Helical" evidence="1">
    <location>
        <begin position="12"/>
        <end position="38"/>
    </location>
</feature>